<accession>A0ABR1EZY8</accession>
<gene>
    <name evidence="2" type="ORF">BZA70DRAFT_283877</name>
</gene>
<keyword evidence="3" id="KW-1185">Reference proteome</keyword>
<organism evidence="2 3">
    <name type="scientific">Myxozyma melibiosi</name>
    <dbReference type="NCBI Taxonomy" id="54550"/>
    <lineage>
        <taxon>Eukaryota</taxon>
        <taxon>Fungi</taxon>
        <taxon>Dikarya</taxon>
        <taxon>Ascomycota</taxon>
        <taxon>Saccharomycotina</taxon>
        <taxon>Lipomycetes</taxon>
        <taxon>Lipomycetales</taxon>
        <taxon>Lipomycetaceae</taxon>
        <taxon>Myxozyma</taxon>
    </lineage>
</organism>
<feature type="domain" description="DUF3074" evidence="1">
    <location>
        <begin position="64"/>
        <end position="216"/>
    </location>
</feature>
<dbReference type="Pfam" id="PF11274">
    <property type="entry name" value="DUF3074"/>
    <property type="match status" value="1"/>
</dbReference>
<comment type="caution">
    <text evidence="2">The sequence shown here is derived from an EMBL/GenBank/DDBJ whole genome shotgun (WGS) entry which is preliminary data.</text>
</comment>
<sequence length="224" mass="25242">MATDFVYDLNAKPLSSLVPPSTAISLARSLVADLDGTWTKCKLHQKAPGIAVQTYSRKLYGEKWFARKSVHDVPWEWFMSGICEDHTKNEVEYIHEFQSYEEIDGGESGWTGIVSHYKMGGLLSDRETPVWLFSQQPDLNVREFFVISTPAEYECTPGRVRALFSAIEHVQELPDGKIQWVMALVSDGGGLIPKWVQDIALPKIITNDVPSFLSWAKNKYAAES</sequence>
<dbReference type="SUPFAM" id="SSF55961">
    <property type="entry name" value="Bet v1-like"/>
    <property type="match status" value="1"/>
</dbReference>
<protein>
    <recommendedName>
        <fullName evidence="1">DUF3074 domain-containing protein</fullName>
    </recommendedName>
</protein>
<dbReference type="PANTHER" id="PTHR40370">
    <property type="entry name" value="EXPRESSED PROTEIN"/>
    <property type="match status" value="1"/>
</dbReference>
<dbReference type="Proteomes" id="UP001498771">
    <property type="component" value="Unassembled WGS sequence"/>
</dbReference>
<proteinExistence type="predicted"/>
<dbReference type="InterPro" id="IPR024500">
    <property type="entry name" value="DUF3074"/>
</dbReference>
<evidence type="ECO:0000259" key="1">
    <source>
        <dbReference type="Pfam" id="PF11274"/>
    </source>
</evidence>
<dbReference type="RefSeq" id="XP_064766135.1">
    <property type="nucleotide sequence ID" value="XM_064913506.1"/>
</dbReference>
<name>A0ABR1EZY8_9ASCO</name>
<dbReference type="InterPro" id="IPR023393">
    <property type="entry name" value="START-like_dom_sf"/>
</dbReference>
<dbReference type="EMBL" id="JBBJBU010000013">
    <property type="protein sequence ID" value="KAK7203102.1"/>
    <property type="molecule type" value="Genomic_DNA"/>
</dbReference>
<reference evidence="2 3" key="1">
    <citation type="submission" date="2024-03" db="EMBL/GenBank/DDBJ databases">
        <title>Genome-scale model development and genomic sequencing of the oleaginous clade Lipomyces.</title>
        <authorList>
            <consortium name="Lawrence Berkeley National Laboratory"/>
            <person name="Czajka J.J."/>
            <person name="Han Y."/>
            <person name="Kim J."/>
            <person name="Mondo S.J."/>
            <person name="Hofstad B.A."/>
            <person name="Robles A."/>
            <person name="Haridas S."/>
            <person name="Riley R."/>
            <person name="LaButti K."/>
            <person name="Pangilinan J."/>
            <person name="Andreopoulos W."/>
            <person name="Lipzen A."/>
            <person name="Yan J."/>
            <person name="Wang M."/>
            <person name="Ng V."/>
            <person name="Grigoriev I.V."/>
            <person name="Spatafora J.W."/>
            <person name="Magnuson J.K."/>
            <person name="Baker S.E."/>
            <person name="Pomraning K.R."/>
        </authorList>
    </citation>
    <scope>NUCLEOTIDE SEQUENCE [LARGE SCALE GENOMIC DNA]</scope>
    <source>
        <strain evidence="2 3">Phaff 52-87</strain>
    </source>
</reference>
<dbReference type="GeneID" id="90039018"/>
<dbReference type="Gene3D" id="3.30.530.20">
    <property type="match status" value="1"/>
</dbReference>
<dbReference type="PANTHER" id="PTHR40370:SF1">
    <property type="entry name" value="DUF3074 DOMAIN-CONTAINING PROTEIN"/>
    <property type="match status" value="1"/>
</dbReference>
<evidence type="ECO:0000313" key="3">
    <source>
        <dbReference type="Proteomes" id="UP001498771"/>
    </source>
</evidence>
<evidence type="ECO:0000313" key="2">
    <source>
        <dbReference type="EMBL" id="KAK7203102.1"/>
    </source>
</evidence>